<dbReference type="EMBL" id="MT141594">
    <property type="protein sequence ID" value="QJA68179.1"/>
    <property type="molecule type" value="Genomic_DNA"/>
</dbReference>
<organism evidence="1">
    <name type="scientific">viral metagenome</name>
    <dbReference type="NCBI Taxonomy" id="1070528"/>
    <lineage>
        <taxon>unclassified sequences</taxon>
        <taxon>metagenomes</taxon>
        <taxon>organismal metagenomes</taxon>
    </lineage>
</organism>
<accession>A0A6M3JD90</accession>
<sequence length="65" mass="7456">MEEFKLTPVQKQLINIAEEKGFLALEDFNAGYSSQITRKACIERFKALGLIKETSVLGKFEYIKK</sequence>
<dbReference type="AlphaFoldDB" id="A0A6M3JD90"/>
<reference evidence="1" key="1">
    <citation type="submission" date="2020-03" db="EMBL/GenBank/DDBJ databases">
        <title>The deep terrestrial virosphere.</title>
        <authorList>
            <person name="Holmfeldt K."/>
            <person name="Nilsson E."/>
            <person name="Simone D."/>
            <person name="Lopez-Fernandez M."/>
            <person name="Wu X."/>
            <person name="de Brujin I."/>
            <person name="Lundin D."/>
            <person name="Andersson A."/>
            <person name="Bertilsson S."/>
            <person name="Dopson M."/>
        </authorList>
    </citation>
    <scope>NUCLEOTIDE SEQUENCE</scope>
    <source>
        <strain evidence="1">MM415A07878</strain>
        <strain evidence="2">MM415B07121</strain>
    </source>
</reference>
<proteinExistence type="predicted"/>
<dbReference type="EMBL" id="MT143445">
    <property type="protein sequence ID" value="QJA96905.1"/>
    <property type="molecule type" value="Genomic_DNA"/>
</dbReference>
<name>A0A6M3JD90_9ZZZZ</name>
<gene>
    <name evidence="1" type="ORF">MM415A07878_0002</name>
    <name evidence="2" type="ORF">MM415B07121_0003</name>
</gene>
<protein>
    <submittedName>
        <fullName evidence="1">Uncharacterized protein</fullName>
    </submittedName>
</protein>
<evidence type="ECO:0000313" key="2">
    <source>
        <dbReference type="EMBL" id="QJA96905.1"/>
    </source>
</evidence>
<evidence type="ECO:0000313" key="1">
    <source>
        <dbReference type="EMBL" id="QJA68179.1"/>
    </source>
</evidence>